<dbReference type="RefSeq" id="XP_064769798.1">
    <property type="nucleotide sequence ID" value="XM_064909439.1"/>
</dbReference>
<dbReference type="PANTHER" id="PTHR21535">
    <property type="entry name" value="MAGNESIUM AND COBALT TRANSPORT PROTEIN/MITOCHONDRIAL IMPORT INNER MEMBRANE TRANSLOCASE SUBUNIT TIM8"/>
    <property type="match status" value="1"/>
</dbReference>
<comment type="caution">
    <text evidence="8">The sequence shown here is derived from an EMBL/GenBank/DDBJ whole genome shotgun (WGS) entry which is preliminary data.</text>
</comment>
<comment type="similarity">
    <text evidence="2">Belongs to the CorA metal ion transporter (MIT) (TC 1.A.35) family.</text>
</comment>
<dbReference type="PANTHER" id="PTHR21535:SF55">
    <property type="entry name" value="MAGNESIUM TRANSPORTER ALR1-RELATED"/>
    <property type="match status" value="1"/>
</dbReference>
<feature type="compositionally biased region" description="Low complexity" evidence="6">
    <location>
        <begin position="204"/>
        <end position="213"/>
    </location>
</feature>
<feature type="transmembrane region" description="Helical" evidence="7">
    <location>
        <begin position="647"/>
        <end position="666"/>
    </location>
</feature>
<evidence type="ECO:0000256" key="6">
    <source>
        <dbReference type="SAM" id="MobiDB-lite"/>
    </source>
</evidence>
<feature type="transmembrane region" description="Helical" evidence="7">
    <location>
        <begin position="678"/>
        <end position="699"/>
    </location>
</feature>
<organism evidence="8 9">
    <name type="scientific">Myxozyma melibiosi</name>
    <dbReference type="NCBI Taxonomy" id="54550"/>
    <lineage>
        <taxon>Eukaryota</taxon>
        <taxon>Fungi</taxon>
        <taxon>Dikarya</taxon>
        <taxon>Ascomycota</taxon>
        <taxon>Saccharomycotina</taxon>
        <taxon>Lipomycetes</taxon>
        <taxon>Lipomycetales</taxon>
        <taxon>Lipomycetaceae</taxon>
        <taxon>Myxozyma</taxon>
    </lineage>
</organism>
<dbReference type="Gene3D" id="3.30.460.20">
    <property type="entry name" value="CorA soluble domain-like"/>
    <property type="match status" value="1"/>
</dbReference>
<dbReference type="CDD" id="cd12829">
    <property type="entry name" value="Alr1p-like"/>
    <property type="match status" value="1"/>
</dbReference>
<feature type="region of interest" description="Disordered" evidence="6">
    <location>
        <begin position="1"/>
        <end position="62"/>
    </location>
</feature>
<name>A0ABR1FA92_9ASCO</name>
<evidence type="ECO:0000256" key="2">
    <source>
        <dbReference type="ARBA" id="ARBA00009765"/>
    </source>
</evidence>
<evidence type="ECO:0000256" key="4">
    <source>
        <dbReference type="ARBA" id="ARBA00022989"/>
    </source>
</evidence>
<dbReference type="InterPro" id="IPR002523">
    <property type="entry name" value="MgTranspt_CorA/ZnTranspt_ZntB"/>
</dbReference>
<feature type="region of interest" description="Disordered" evidence="6">
    <location>
        <begin position="126"/>
        <end position="235"/>
    </location>
</feature>
<gene>
    <name evidence="8" type="ORF">BZA70DRAFT_113738</name>
</gene>
<evidence type="ECO:0000256" key="5">
    <source>
        <dbReference type="ARBA" id="ARBA00023136"/>
    </source>
</evidence>
<dbReference type="GeneID" id="90034951"/>
<keyword evidence="5 7" id="KW-0472">Membrane</keyword>
<feature type="compositionally biased region" description="Polar residues" evidence="6">
    <location>
        <begin position="1"/>
        <end position="16"/>
    </location>
</feature>
<dbReference type="EMBL" id="JBBJBU010000002">
    <property type="protein sequence ID" value="KAK7206765.1"/>
    <property type="molecule type" value="Genomic_DNA"/>
</dbReference>
<keyword evidence="9" id="KW-1185">Reference proteome</keyword>
<dbReference type="SUPFAM" id="SSF143865">
    <property type="entry name" value="CorA soluble domain-like"/>
    <property type="match status" value="1"/>
</dbReference>
<dbReference type="InterPro" id="IPR045861">
    <property type="entry name" value="CorA_cytoplasmic_dom"/>
</dbReference>
<evidence type="ECO:0000313" key="8">
    <source>
        <dbReference type="EMBL" id="KAK7206765.1"/>
    </source>
</evidence>
<evidence type="ECO:0000256" key="1">
    <source>
        <dbReference type="ARBA" id="ARBA00004141"/>
    </source>
</evidence>
<accession>A0ABR1FA92</accession>
<reference evidence="8 9" key="1">
    <citation type="submission" date="2024-03" db="EMBL/GenBank/DDBJ databases">
        <title>Genome-scale model development and genomic sequencing of the oleaginous clade Lipomyces.</title>
        <authorList>
            <consortium name="Lawrence Berkeley National Laboratory"/>
            <person name="Czajka J.J."/>
            <person name="Han Y."/>
            <person name="Kim J."/>
            <person name="Mondo S.J."/>
            <person name="Hofstad B.A."/>
            <person name="Robles A."/>
            <person name="Haridas S."/>
            <person name="Riley R."/>
            <person name="LaButti K."/>
            <person name="Pangilinan J."/>
            <person name="Andreopoulos W."/>
            <person name="Lipzen A."/>
            <person name="Yan J."/>
            <person name="Wang M."/>
            <person name="Ng V."/>
            <person name="Grigoriev I.V."/>
            <person name="Spatafora J.W."/>
            <person name="Magnuson J.K."/>
            <person name="Baker S.E."/>
            <person name="Pomraning K.R."/>
        </authorList>
    </citation>
    <scope>NUCLEOTIDE SEQUENCE [LARGE SCALE GENOMIC DNA]</scope>
    <source>
        <strain evidence="8 9">Phaff 52-87</strain>
    </source>
</reference>
<dbReference type="Pfam" id="PF01544">
    <property type="entry name" value="CorA"/>
    <property type="match status" value="1"/>
</dbReference>
<dbReference type="SUPFAM" id="SSF144083">
    <property type="entry name" value="Magnesium transport protein CorA, transmembrane region"/>
    <property type="match status" value="1"/>
</dbReference>
<comment type="subcellular location">
    <subcellularLocation>
        <location evidence="1">Membrane</location>
        <topology evidence="1">Multi-pass membrane protein</topology>
    </subcellularLocation>
</comment>
<dbReference type="Proteomes" id="UP001498771">
    <property type="component" value="Unassembled WGS sequence"/>
</dbReference>
<dbReference type="InterPro" id="IPR044089">
    <property type="entry name" value="Alr1-like"/>
</dbReference>
<sequence>MDPSRPNSPSPVQSASELYDHRNQPDSLPVRGASFSGSTTSDGLPSAPIFATTGTSGSGGRTVRSRINSFSAESAILDNDYDAEAEDEGPAPLRRRLSSLRAAPVIVDANGPAARVEESNRFDFSSPAGLHRHQSNISVNASGGAGRTRRQRRTSNEYVNTRRPTFALDTPTGNEAHLASPTAPHRPSVDSTKSIPREKEAQTGGAAAAAAAGSICSSDSEARSRVNSEDETEEDVCFPMQLEHQRINGIDFDEIEEFAASQRLEQWFPSLKRHADNDLGVVGRRMTFSDGGRPANTEMLGAAGDIHRGAGVASSSSTTAVLSSGSTSSDEKGGFVAEQVEILKSRTLPPEVAAQLANAEDRFSLFCSESEETIHAPEVCLLTAPEQTFADLFDRRNGTWWLDCLDPTDAEMKMLAKTFGIHPLTTEDIRVQETREKVELFKSYYFVCFRTFEHEKHSEEFLEPLNMYMIVFRDGILSFHFSPFDHTANVRRRIRQLRDYVTVSADWICYALIDDITDGFAPVIHEIEQEADGIEDAVFVARESDFGNMLKRIGEARKKVMTLMRLLSGKADVIKMFAKRCNEQWDVAPKGEIGLYLGDIQDHIVTMYQNLSAYEKILSRSHANYLAQLQVESFHANNRVTNMLSKVTLLGTILVPLNLITGLFGMNVHVPGEGADTFGWFFGIVGVIACIVCVAFFMARRWLGLMSDSNEIPQAEVERRLINSVA</sequence>
<protein>
    <submittedName>
        <fullName evidence="8">Uncharacterized protein</fullName>
    </submittedName>
</protein>
<evidence type="ECO:0000256" key="7">
    <source>
        <dbReference type="SAM" id="Phobius"/>
    </source>
</evidence>
<keyword evidence="4 7" id="KW-1133">Transmembrane helix</keyword>
<dbReference type="InterPro" id="IPR045863">
    <property type="entry name" value="CorA_TM1_TM2"/>
</dbReference>
<proteinExistence type="inferred from homology"/>
<dbReference type="Gene3D" id="1.20.58.340">
    <property type="entry name" value="Magnesium transport protein CorA, transmembrane region"/>
    <property type="match status" value="2"/>
</dbReference>
<evidence type="ECO:0000256" key="3">
    <source>
        <dbReference type="ARBA" id="ARBA00022692"/>
    </source>
</evidence>
<evidence type="ECO:0000313" key="9">
    <source>
        <dbReference type="Proteomes" id="UP001498771"/>
    </source>
</evidence>
<keyword evidence="3 7" id="KW-0812">Transmembrane</keyword>